<feature type="domain" description="Ig-like" evidence="10">
    <location>
        <begin position="160"/>
        <end position="255"/>
    </location>
</feature>
<organism evidence="12 13">
    <name type="scientific">Pleurodeles waltl</name>
    <name type="common">Iberian ribbed newt</name>
    <dbReference type="NCBI Taxonomy" id="8319"/>
    <lineage>
        <taxon>Eukaryota</taxon>
        <taxon>Metazoa</taxon>
        <taxon>Chordata</taxon>
        <taxon>Craniata</taxon>
        <taxon>Vertebrata</taxon>
        <taxon>Euteleostomi</taxon>
        <taxon>Amphibia</taxon>
        <taxon>Batrachia</taxon>
        <taxon>Caudata</taxon>
        <taxon>Salamandroidea</taxon>
        <taxon>Salamandridae</taxon>
        <taxon>Pleurodelinae</taxon>
        <taxon>Pleurodeles</taxon>
    </lineage>
</organism>
<dbReference type="Pfam" id="PF00041">
    <property type="entry name" value="fn3"/>
    <property type="match status" value="5"/>
</dbReference>
<dbReference type="SMART" id="SM00409">
    <property type="entry name" value="IG"/>
    <property type="match status" value="5"/>
</dbReference>
<accession>A0AAV7TII8</accession>
<feature type="domain" description="Fibronectin type-III" evidence="11">
    <location>
        <begin position="597"/>
        <end position="692"/>
    </location>
</feature>
<feature type="domain" description="Ig-like" evidence="10">
    <location>
        <begin position="47"/>
        <end position="141"/>
    </location>
</feature>
<dbReference type="InterPro" id="IPR003598">
    <property type="entry name" value="Ig_sub2"/>
</dbReference>
<feature type="domain" description="Fibronectin type-III" evidence="11">
    <location>
        <begin position="498"/>
        <end position="591"/>
    </location>
</feature>
<dbReference type="FunFam" id="2.60.40.10:FF:000029">
    <property type="entry name" value="Myomesin 1"/>
    <property type="match status" value="3"/>
</dbReference>
<dbReference type="InterPro" id="IPR036116">
    <property type="entry name" value="FN3_sf"/>
</dbReference>
<evidence type="ECO:0000259" key="11">
    <source>
        <dbReference type="PROSITE" id="PS50853"/>
    </source>
</evidence>
<dbReference type="PROSITE" id="PS50853">
    <property type="entry name" value="FN3"/>
    <property type="match status" value="5"/>
</dbReference>
<dbReference type="FunFam" id="2.60.40.10:FF:000134">
    <property type="entry name" value="Myomesin 1"/>
    <property type="match status" value="1"/>
</dbReference>
<reference evidence="12" key="1">
    <citation type="journal article" date="2022" name="bioRxiv">
        <title>Sequencing and chromosome-scale assembly of the giantPleurodeles waltlgenome.</title>
        <authorList>
            <person name="Brown T."/>
            <person name="Elewa A."/>
            <person name="Iarovenko S."/>
            <person name="Subramanian E."/>
            <person name="Araus A.J."/>
            <person name="Petzold A."/>
            <person name="Susuki M."/>
            <person name="Suzuki K.-i.T."/>
            <person name="Hayashi T."/>
            <person name="Toyoda A."/>
            <person name="Oliveira C."/>
            <person name="Osipova E."/>
            <person name="Leigh N.D."/>
            <person name="Simon A."/>
            <person name="Yun M.H."/>
        </authorList>
    </citation>
    <scope>NUCLEOTIDE SEQUENCE</scope>
    <source>
        <strain evidence="12">20211129_DDA</strain>
        <tissue evidence="12">Liver</tissue>
    </source>
</reference>
<dbReference type="InterPro" id="IPR003961">
    <property type="entry name" value="FN3_dom"/>
</dbReference>
<dbReference type="FunFam" id="2.60.40.10:FF:000124">
    <property type="entry name" value="Myomesin 1"/>
    <property type="match status" value="1"/>
</dbReference>
<dbReference type="PANTHER" id="PTHR13817">
    <property type="entry name" value="TITIN"/>
    <property type="match status" value="1"/>
</dbReference>
<feature type="domain" description="Fibronectin type-III" evidence="11">
    <location>
        <begin position="397"/>
        <end position="495"/>
    </location>
</feature>
<keyword evidence="5" id="KW-0175">Coiled coil</keyword>
<keyword evidence="3" id="KW-0963">Cytoplasm</keyword>
<evidence type="ECO:0000259" key="10">
    <source>
        <dbReference type="PROSITE" id="PS50835"/>
    </source>
</evidence>
<comment type="caution">
    <text evidence="12">The sequence shown here is derived from an EMBL/GenBank/DDBJ whole genome shotgun (WGS) entry which is preliminary data.</text>
</comment>
<evidence type="ECO:0000256" key="4">
    <source>
        <dbReference type="ARBA" id="ARBA00022737"/>
    </source>
</evidence>
<dbReference type="CDD" id="cd00063">
    <property type="entry name" value="FN3"/>
    <property type="match status" value="5"/>
</dbReference>
<feature type="domain" description="Fibronectin type-III" evidence="11">
    <location>
        <begin position="699"/>
        <end position="796"/>
    </location>
</feature>
<proteinExistence type="predicted"/>
<evidence type="ECO:0000256" key="2">
    <source>
        <dbReference type="ARBA" id="ARBA00011738"/>
    </source>
</evidence>
<dbReference type="GO" id="GO:0005737">
    <property type="term" value="C:cytoplasm"/>
    <property type="evidence" value="ECO:0007669"/>
    <property type="project" value="UniProtKB-SubCell"/>
</dbReference>
<evidence type="ECO:0000313" key="13">
    <source>
        <dbReference type="Proteomes" id="UP001066276"/>
    </source>
</evidence>
<dbReference type="FunFam" id="2.60.40.10:FF:000197">
    <property type="entry name" value="Myomesin 1"/>
    <property type="match status" value="1"/>
</dbReference>
<evidence type="ECO:0000256" key="7">
    <source>
        <dbReference type="ARBA" id="ARBA00053644"/>
    </source>
</evidence>
<dbReference type="FunFam" id="2.60.40.10:FF:000192">
    <property type="entry name" value="Myomesin 1"/>
    <property type="match status" value="1"/>
</dbReference>
<keyword evidence="13" id="KW-1185">Reference proteome</keyword>
<protein>
    <recommendedName>
        <fullName evidence="8">Myomesin-3</fullName>
    </recommendedName>
    <alternativeName>
        <fullName evidence="9">Myomesin family member 3</fullName>
    </alternativeName>
</protein>
<keyword evidence="6" id="KW-0393">Immunoglobulin domain</keyword>
<evidence type="ECO:0000256" key="8">
    <source>
        <dbReference type="ARBA" id="ARBA00071819"/>
    </source>
</evidence>
<dbReference type="SUPFAM" id="SSF49265">
    <property type="entry name" value="Fibronectin type III"/>
    <property type="match status" value="3"/>
</dbReference>
<dbReference type="PROSITE" id="PS50835">
    <property type="entry name" value="IG_LIKE"/>
    <property type="match status" value="4"/>
</dbReference>
<comment type="subcellular location">
    <subcellularLocation>
        <location evidence="1">Cytoplasm</location>
    </subcellularLocation>
</comment>
<sequence length="1334" mass="150896">MERIEREIIHASRLLRVRSDKKAIRQKAQEKARQTKEFRELCSQRAPMFWVPLRAHAVWERMPVTLSCTILGYPPPAVKWYKNGVPIDLRLSPAGKYRMKNEFGVLTLEISRCTLDDSADYSVEIINCCGQATSFANVLVRKYFGLKSGWDAEGLKATLPVYESDFSTLLKPLFAREKEPFTLSCFFSSALLDHQKNLQWFQDGALLEEHERRHMKCTDQGASLSVPYAYKEDEGFYTVRIPTHAGHNEQSAYVFVRDAAAAVFGAPGAPLSVKCHDIQKDCLILSWTPPSDDRGNPVFGYFVERLDVATNEWVLCNQQPVKICRYPVSGLTVGRTYQFRVQAVNQAGASHPSKASEPVTMRDLAADERDIVIPLGEGKTIKISKDDLEGDIRIPLPPTNVHAFEVSEDYVVIAWEEPVPRGKEPLTYYIEKAIAGSDSWQRANLDKTVDSLRFTALDLLKGKSYCFRVRSVNKYGVSEPSLPSEPISPISTLEKPAHPDNVIAYRDTKTSVDLHWDKSKDDEKLIGYYVYCRQLGDTEWQTVNNKPVKNNQFSVPGLQTGKEYEFCVKAVNEAGLSTASTASTPLNVNEAIYCPSAPYDFALLSCGKNEMVIGWKAPKFRAGKKILGYFLDQHDTSEVDWESVNTKSIPERVCKVGNLTEGHFYEFRARAMNQAGVGKMSEPSEAFKCEEWTMPQPGPPYDVRFTEVRDSTLMLHWEPPVYIGASPVTGYHIEICEEGSDEWRTVNEKPTADTHMRVSDLDKKQCYRFRVRAVNSAGVGMPSVPSDPVVPVTKPGTNEIELGVDEEGYIYMSFENPEPIDSPEFIWTKDYEEPPKPNRVKIENEDNKSKMKFIKPSAKDLGTYSVEVPNTDGVSASRTLTKEELDDLLRRSHEIRNPEIELISGWNVEVLEKGEVRLWLEVEELSPEAELHLIFNNEEITSTPERKINFDRENGLVEVIIQNLTEKDKGTYTAQLKDGKAANQFTLTLTGDDFAKLLADSDFQRKEWKRKQGPHFLEYLKRTVTEDCQVLIDCKVTNTKKETSFKWFFNSKPNADGQYDAQTGIGTLLIKKFGPECKGIFKATVSDNRGEDVSELDLTKDGYDDVIKELCRMSALSASPLQVQSTAEGIKLYSTVKYFTDLMKPTWHHKDKKLSITDRLKAGSTMNQVWMLIRNPTDGDKGKYTLEIFDGKDIHKRSLDLSGQVFADAMAEYQRLKEAAIAEKNRARVVRGLPDVATIMEDKTLCLTCIISGDPMPEVSWLKNEREITFRDRYTLDVKGTVVTITIEKVCSEDSGRYSIFVKNKYGSETGQVTVSVFKHGEEPEELKQSFQSP</sequence>
<dbReference type="InterPro" id="IPR050964">
    <property type="entry name" value="Striated_Muscle_Regulatory"/>
</dbReference>
<dbReference type="PANTHER" id="PTHR13817:SF89">
    <property type="entry name" value="MYOMESIN-3"/>
    <property type="match status" value="1"/>
</dbReference>
<dbReference type="Pfam" id="PF07679">
    <property type="entry name" value="I-set"/>
    <property type="match status" value="3"/>
</dbReference>
<dbReference type="FunFam" id="2.60.40.10:FF:000233">
    <property type="entry name" value="Myomesin 1"/>
    <property type="match status" value="1"/>
</dbReference>
<feature type="domain" description="Ig-like" evidence="10">
    <location>
        <begin position="1014"/>
        <end position="1099"/>
    </location>
</feature>
<dbReference type="InterPro" id="IPR036179">
    <property type="entry name" value="Ig-like_dom_sf"/>
</dbReference>
<keyword evidence="4" id="KW-0677">Repeat</keyword>
<dbReference type="FunFam" id="2.60.40.10:FF:000745">
    <property type="entry name" value="Myomesin 3"/>
    <property type="match status" value="1"/>
</dbReference>
<evidence type="ECO:0000313" key="12">
    <source>
        <dbReference type="EMBL" id="KAJ1176440.1"/>
    </source>
</evidence>
<comment type="subunit">
    <text evidence="2">Homodimer.</text>
</comment>
<dbReference type="SUPFAM" id="SSF48726">
    <property type="entry name" value="Immunoglobulin"/>
    <property type="match status" value="6"/>
</dbReference>
<dbReference type="FunFam" id="2.60.40.10:FF:000069">
    <property type="entry name" value="Alpha-protein kinase 3"/>
    <property type="match status" value="1"/>
</dbReference>
<comment type="function">
    <text evidence="7">May link the intermediate filament cytoskeleton to the M-disk of the myofibrils in striated muscle.</text>
</comment>
<feature type="domain" description="Ig-like" evidence="10">
    <location>
        <begin position="1227"/>
        <end position="1316"/>
    </location>
</feature>
<feature type="domain" description="Fibronectin type-III" evidence="11">
    <location>
        <begin position="269"/>
        <end position="364"/>
    </location>
</feature>
<evidence type="ECO:0000256" key="3">
    <source>
        <dbReference type="ARBA" id="ARBA00022490"/>
    </source>
</evidence>
<name>A0AAV7TII8_PLEWA</name>
<evidence type="ECO:0000256" key="5">
    <source>
        <dbReference type="ARBA" id="ARBA00023054"/>
    </source>
</evidence>
<dbReference type="FunFam" id="2.60.40.10:FF:000821">
    <property type="entry name" value="Myomesin 3"/>
    <property type="match status" value="1"/>
</dbReference>
<dbReference type="EMBL" id="JANPWB010000006">
    <property type="protein sequence ID" value="KAJ1176440.1"/>
    <property type="molecule type" value="Genomic_DNA"/>
</dbReference>
<dbReference type="PRINTS" id="PR00014">
    <property type="entry name" value="FNTYPEIII"/>
</dbReference>
<gene>
    <name evidence="12" type="ORF">NDU88_001720</name>
</gene>
<dbReference type="InterPro" id="IPR013783">
    <property type="entry name" value="Ig-like_fold"/>
</dbReference>
<evidence type="ECO:0000256" key="6">
    <source>
        <dbReference type="ARBA" id="ARBA00023319"/>
    </source>
</evidence>
<dbReference type="Gene3D" id="2.60.40.10">
    <property type="entry name" value="Immunoglobulins"/>
    <property type="match status" value="12"/>
</dbReference>
<evidence type="ECO:0000256" key="9">
    <source>
        <dbReference type="ARBA" id="ARBA00082261"/>
    </source>
</evidence>
<dbReference type="InterPro" id="IPR013098">
    <property type="entry name" value="Ig_I-set"/>
</dbReference>
<dbReference type="SMART" id="SM00060">
    <property type="entry name" value="FN3"/>
    <property type="match status" value="5"/>
</dbReference>
<dbReference type="InterPro" id="IPR007110">
    <property type="entry name" value="Ig-like_dom"/>
</dbReference>
<evidence type="ECO:0000256" key="1">
    <source>
        <dbReference type="ARBA" id="ARBA00004496"/>
    </source>
</evidence>
<dbReference type="Proteomes" id="UP001066276">
    <property type="component" value="Chromosome 3_2"/>
</dbReference>
<dbReference type="SMART" id="SM00408">
    <property type="entry name" value="IGc2"/>
    <property type="match status" value="2"/>
</dbReference>
<dbReference type="InterPro" id="IPR003599">
    <property type="entry name" value="Ig_sub"/>
</dbReference>